<dbReference type="InterPro" id="IPR019933">
    <property type="entry name" value="DivIVA_domain"/>
</dbReference>
<dbReference type="GO" id="GO:0051301">
    <property type="term" value="P:cell division"/>
    <property type="evidence" value="ECO:0007669"/>
    <property type="project" value="UniProtKB-KW"/>
</dbReference>
<sequence>MDYERDIERKDFPLSRRGYDPAAVDAHLARLATEIRDETRRTTPISENVSRQIKSIISVAEDAAHEVRSSADDDAAEMRSSAAAESRDHVGRVTDASGTLLSELQVLRERSQALMTELELRTRVLLEDVERNSEALQGGLLNLREEVSSFRGEHAANATSAGRKLIQTGSDSDPELDMAVDEETADEPIRPQR</sequence>
<feature type="coiled-coil region" evidence="6">
    <location>
        <begin position="101"/>
        <end position="146"/>
    </location>
</feature>
<evidence type="ECO:0000313" key="8">
    <source>
        <dbReference type="EMBL" id="CAB4877885.1"/>
    </source>
</evidence>
<keyword evidence="5" id="KW-0131">Cell cycle</keyword>
<keyword evidence="4 6" id="KW-0175">Coiled coil</keyword>
<evidence type="ECO:0000256" key="7">
    <source>
        <dbReference type="SAM" id="MobiDB-lite"/>
    </source>
</evidence>
<dbReference type="AlphaFoldDB" id="A0A6J7E990"/>
<comment type="subcellular location">
    <subcellularLocation>
        <location evidence="1">Cytoplasm</location>
    </subcellularLocation>
</comment>
<dbReference type="NCBIfam" id="TIGR03544">
    <property type="entry name" value="DivI1A_domain"/>
    <property type="match status" value="1"/>
</dbReference>
<dbReference type="Gene3D" id="6.10.250.660">
    <property type="match status" value="1"/>
</dbReference>
<name>A0A6J7E990_9ZZZZ</name>
<evidence type="ECO:0000256" key="1">
    <source>
        <dbReference type="ARBA" id="ARBA00004496"/>
    </source>
</evidence>
<feature type="region of interest" description="Disordered" evidence="7">
    <location>
        <begin position="67"/>
        <end position="91"/>
    </location>
</feature>
<organism evidence="8">
    <name type="scientific">freshwater metagenome</name>
    <dbReference type="NCBI Taxonomy" id="449393"/>
    <lineage>
        <taxon>unclassified sequences</taxon>
        <taxon>metagenomes</taxon>
        <taxon>ecological metagenomes</taxon>
    </lineage>
</organism>
<keyword evidence="2" id="KW-0963">Cytoplasm</keyword>
<evidence type="ECO:0000256" key="3">
    <source>
        <dbReference type="ARBA" id="ARBA00022618"/>
    </source>
</evidence>
<keyword evidence="3" id="KW-0132">Cell division</keyword>
<evidence type="ECO:0000256" key="4">
    <source>
        <dbReference type="ARBA" id="ARBA00023054"/>
    </source>
</evidence>
<evidence type="ECO:0000256" key="6">
    <source>
        <dbReference type="SAM" id="Coils"/>
    </source>
</evidence>
<gene>
    <name evidence="8" type="ORF">UFOPK3444_01133</name>
</gene>
<evidence type="ECO:0000256" key="2">
    <source>
        <dbReference type="ARBA" id="ARBA00022490"/>
    </source>
</evidence>
<proteinExistence type="predicted"/>
<dbReference type="Pfam" id="PF05103">
    <property type="entry name" value="DivIVA"/>
    <property type="match status" value="1"/>
</dbReference>
<accession>A0A6J7E990</accession>
<dbReference type="GO" id="GO:0005737">
    <property type="term" value="C:cytoplasm"/>
    <property type="evidence" value="ECO:0007669"/>
    <property type="project" value="UniProtKB-SubCell"/>
</dbReference>
<dbReference type="InterPro" id="IPR007793">
    <property type="entry name" value="DivIVA_fam"/>
</dbReference>
<reference evidence="8" key="1">
    <citation type="submission" date="2020-05" db="EMBL/GenBank/DDBJ databases">
        <authorList>
            <person name="Chiriac C."/>
            <person name="Salcher M."/>
            <person name="Ghai R."/>
            <person name="Kavagutti S V."/>
        </authorList>
    </citation>
    <scope>NUCLEOTIDE SEQUENCE</scope>
</reference>
<feature type="compositionally biased region" description="Acidic residues" evidence="7">
    <location>
        <begin position="172"/>
        <end position="186"/>
    </location>
</feature>
<feature type="region of interest" description="Disordered" evidence="7">
    <location>
        <begin position="154"/>
        <end position="193"/>
    </location>
</feature>
<protein>
    <submittedName>
        <fullName evidence="8">Unannotated protein</fullName>
    </submittedName>
</protein>
<evidence type="ECO:0000256" key="5">
    <source>
        <dbReference type="ARBA" id="ARBA00023306"/>
    </source>
</evidence>
<dbReference type="EMBL" id="CAFBLU010000018">
    <property type="protein sequence ID" value="CAB4877885.1"/>
    <property type="molecule type" value="Genomic_DNA"/>
</dbReference>